<gene>
    <name evidence="1" type="ORF">NM688_g5476</name>
</gene>
<organism evidence="1 2">
    <name type="scientific">Phlebia brevispora</name>
    <dbReference type="NCBI Taxonomy" id="194682"/>
    <lineage>
        <taxon>Eukaryota</taxon>
        <taxon>Fungi</taxon>
        <taxon>Dikarya</taxon>
        <taxon>Basidiomycota</taxon>
        <taxon>Agaricomycotina</taxon>
        <taxon>Agaricomycetes</taxon>
        <taxon>Polyporales</taxon>
        <taxon>Meruliaceae</taxon>
        <taxon>Phlebia</taxon>
    </lineage>
</organism>
<dbReference type="EMBL" id="JANHOG010001012">
    <property type="protein sequence ID" value="KAJ3546784.1"/>
    <property type="molecule type" value="Genomic_DNA"/>
</dbReference>
<protein>
    <submittedName>
        <fullName evidence="1">Uncharacterized protein</fullName>
    </submittedName>
</protein>
<comment type="caution">
    <text evidence="1">The sequence shown here is derived from an EMBL/GenBank/DDBJ whole genome shotgun (WGS) entry which is preliminary data.</text>
</comment>
<reference evidence="1" key="1">
    <citation type="submission" date="2022-07" db="EMBL/GenBank/DDBJ databases">
        <title>Genome Sequence of Phlebia brevispora.</title>
        <authorList>
            <person name="Buettner E."/>
        </authorList>
    </citation>
    <scope>NUCLEOTIDE SEQUENCE</scope>
    <source>
        <strain evidence="1">MPL23</strain>
    </source>
</reference>
<keyword evidence="2" id="KW-1185">Reference proteome</keyword>
<name>A0ACC1SUS3_9APHY</name>
<sequence length="1574" mass="177310">MSSAAAPNFSSVHEPLAPYSRDAITAVEIDYDFEAAFMQSLQEQEGHSPEQDVDPQHYYLSPWDEPLSPLTTPPSSPPHCPNIDLPVEDSFHVKNASNTERVARMDDAQQRPEETTRKRKAKEAKRCRKRRKRQEKRAERDVFTEYTVSHSQSEKYQTPKVVKTELDACSLPATSTAFTGRVQPADAGVQSLEALKDRGMRVYCWDGRTPTVFQDKHGRIFTALAGQPTGDPTWLGAVQAPWRAAAVGTSVALSSGITHGGGGSMPGNLVPRRAVFQRAISRMQGDPSLGRLAGFQSSAFYWFAPKVYRQYGAMQDALHAHHPLLVQNFNNSVFPAATYNLGPQTVTRGHTDSKNLAYGWCALTALGTYDPTKGGHLVLFQLGLIIEFPPGSTILIPSAVLRHGNAPVQPGEERMSFAQYAAGALFQWVKAGFRTLKVLEVEDPERHRWVQSSGKKRTQAVLYEHTGAEPGEVEIIYSYTGSTQKNKRVRTAVLAAVPLEEHAFATAPNSEPAQEHQDSTFECVDHMLCPPARYVSAISSFEVGDEVPPEHIRDEVPGLVIIARPRPKRYETTAAPLNVWLPHRQEYLEEMHLHDGRMLYDASACANCGCEDPKTVCRELHPLHRIEIWKNNHWESTTLRNLGLMIQLGHRPAEICQKRVGRELVILHSNGIHKVYVHFCRCRGAVEFRQQLMRYAWWPATSTDPHTCATFNMLRSFHHLNLRGNVSAYDYYNALENMTDGWRLEPIPNRLRSFMLMIRQYRNMKALRRAGRAFDRSGVSGTGPGELAIRCRACPHPGINLPDSWQSVPPHLAFIYQLFLAQDANFRQKNRLRLTTYQDVCLSPGWSYFVETTEYMEHVKKFATQEEMSTCAGFMAMILANLKKARGLAATGVGGCMCSRHELWRPCGMGDLQRGERYCNMDFILRSAVYNICAGLVVLITYDIACQFFKNFAQRIETLPERFQRSTQPSSWVKKVPKGHLEAHGEACHGPYSLNYTPGAGATDGEAPERGWAELNHAAPCAKEMGPSARKETLDDCCQFHNWRKTVGFGDSLLRRLLHALKMVVELRKEFVAFHASIDQQHPGRVAEWRRMIDSWEADNSLPCPYQGEQPKVKVKDIRLALAREEEANASNNAAVLTESTPSAFIVEGLEIEKAQLELQFETSRRKDINQIEEVGRIERRTAIRRRLKYFFEAQVEHMPGLSRYTKSSTGDDVGTVAPPIHLIPLLLPSSLSPEGRRQVCNQHLITVEERLREAHCYEALGDLRTQLRTRQCVAAFKAMNAVGQGANTRARKLLESVDDKALRAKLRYRTNRAALLALRGPGEWERTLRELRDEDVRALNERALTAQEIADRKAARRHGGLDEEEIFTTPATLAKGTGEGTQTVSWIWTTSLMLNAAENDVDELFYQESAVRVEWAKARARARRWSEEVLLLEEEMRRVLQYCEAEEQKWLAAACDVATSDDFSPFMKEGLSGYAFQQAACERRLYKAWSLKWEAARNRAKELRADLEKTLMEDIGSIPLDVTVDTEESSVRGAEQGGGIEHQGDAGIAAKEIFVMLAFDDVYSDDEELDSDN</sequence>
<evidence type="ECO:0000313" key="1">
    <source>
        <dbReference type="EMBL" id="KAJ3546784.1"/>
    </source>
</evidence>
<evidence type="ECO:0000313" key="2">
    <source>
        <dbReference type="Proteomes" id="UP001148662"/>
    </source>
</evidence>
<dbReference type="Proteomes" id="UP001148662">
    <property type="component" value="Unassembled WGS sequence"/>
</dbReference>
<proteinExistence type="predicted"/>
<accession>A0ACC1SUS3</accession>